<dbReference type="OrthoDB" id="10494410at2759"/>
<keyword evidence="3" id="KW-1185">Reference proteome</keyword>
<protein>
    <submittedName>
        <fullName evidence="2">Expressed conserved protein</fullName>
    </submittedName>
</protein>
<sequence>MSYLGICFLCMFGIVMVFGMPVTRIDGQEGGLEGDPADREAIDALESRLEELFESLRQRRGNFFRFGKRSPPYHHQIDLLEKFMS</sequence>
<dbReference type="AlphaFoldDB" id="A0A087W1H3"/>
<gene>
    <name evidence="2" type="ORF">EmuJ_000240300</name>
</gene>
<dbReference type="EMBL" id="LN902844">
    <property type="protein sequence ID" value="CDI98538.1"/>
    <property type="molecule type" value="Genomic_DNA"/>
</dbReference>
<evidence type="ECO:0000313" key="2">
    <source>
        <dbReference type="EMBL" id="CDI98538.1"/>
    </source>
</evidence>
<keyword evidence="1" id="KW-0732">Signal</keyword>
<evidence type="ECO:0000313" key="3">
    <source>
        <dbReference type="Proteomes" id="UP000017246"/>
    </source>
</evidence>
<dbReference type="Proteomes" id="UP000017246">
    <property type="component" value="Unassembled WGS sequence"/>
</dbReference>
<reference evidence="2" key="1">
    <citation type="journal article" date="2013" name="Nature">
        <title>The genomes of four tapeworm species reveal adaptations to parasitism.</title>
        <authorList>
            <person name="Tsai I.J."/>
            <person name="Zarowiecki M."/>
            <person name="Holroyd N."/>
            <person name="Garciarrubio A."/>
            <person name="Sanchez-Flores A."/>
            <person name="Brooks K.L."/>
            <person name="Tracey A."/>
            <person name="Bobes R.J."/>
            <person name="Fragoso G."/>
            <person name="Sciutto E."/>
            <person name="Aslett M."/>
            <person name="Beasley H."/>
            <person name="Bennett H.M."/>
            <person name="Cai J."/>
            <person name="Camicia F."/>
            <person name="Clark R."/>
            <person name="Cucher M."/>
            <person name="De Silva N."/>
            <person name="Day T.A."/>
            <person name="Deplazes P."/>
            <person name="Estrada K."/>
            <person name="Fernandez C."/>
            <person name="Holland P.W."/>
            <person name="Hou J."/>
            <person name="Hu S."/>
            <person name="Huckvale T."/>
            <person name="Hung S.S."/>
            <person name="Kamenetzky L."/>
            <person name="Keane J.A."/>
            <person name="Kiss F."/>
            <person name="Koziol U."/>
            <person name="Lambert O."/>
            <person name="Liu K."/>
            <person name="Luo X."/>
            <person name="Luo Y."/>
            <person name="Macchiaroli N."/>
            <person name="Nichol S."/>
            <person name="Paps J."/>
            <person name="Parkinson J."/>
            <person name="Pouchkina-Stantcheva N."/>
            <person name="Riddiford N."/>
            <person name="Rosenzvit M."/>
            <person name="Salinas G."/>
            <person name="Wasmuth J.D."/>
            <person name="Zamanian M."/>
            <person name="Zheng Y."/>
            <person name="Cai X."/>
            <person name="Soberon X."/>
            <person name="Olson P.D."/>
            <person name="Laclette J.P."/>
            <person name="Brehm K."/>
            <person name="Berriman M."/>
            <person name="Garciarrubio A."/>
            <person name="Bobes R.J."/>
            <person name="Fragoso G."/>
            <person name="Sanchez-Flores A."/>
            <person name="Estrada K."/>
            <person name="Cevallos M.A."/>
            <person name="Morett E."/>
            <person name="Gonzalez V."/>
            <person name="Portillo T."/>
            <person name="Ochoa-Leyva A."/>
            <person name="Jose M.V."/>
            <person name="Sciutto E."/>
            <person name="Landa A."/>
            <person name="Jimenez L."/>
            <person name="Valdes V."/>
            <person name="Carrero J.C."/>
            <person name="Larralde C."/>
            <person name="Morales-Montor J."/>
            <person name="Limon-Lason J."/>
            <person name="Soberon X."/>
            <person name="Laclette J.P."/>
        </authorList>
    </citation>
    <scope>NUCLEOTIDE SEQUENCE [LARGE SCALE GENOMIC DNA]</scope>
</reference>
<accession>A0A087W1H3</accession>
<proteinExistence type="predicted"/>
<feature type="signal peptide" evidence="1">
    <location>
        <begin position="1"/>
        <end position="19"/>
    </location>
</feature>
<organism evidence="2 3">
    <name type="scientific">Echinococcus multilocularis</name>
    <name type="common">Fox tapeworm</name>
    <dbReference type="NCBI Taxonomy" id="6211"/>
    <lineage>
        <taxon>Eukaryota</taxon>
        <taxon>Metazoa</taxon>
        <taxon>Spiralia</taxon>
        <taxon>Lophotrochozoa</taxon>
        <taxon>Platyhelminthes</taxon>
        <taxon>Cestoda</taxon>
        <taxon>Eucestoda</taxon>
        <taxon>Cyclophyllidea</taxon>
        <taxon>Taeniidae</taxon>
        <taxon>Echinococcus</taxon>
    </lineage>
</organism>
<feature type="chain" id="PRO_5001831740" evidence="1">
    <location>
        <begin position="20"/>
        <end position="85"/>
    </location>
</feature>
<name>A0A087W1H3_ECHMU</name>
<reference evidence="2" key="2">
    <citation type="submission" date="2015-11" db="EMBL/GenBank/DDBJ databases">
        <authorList>
            <person name="Zhang Y."/>
            <person name="Guo Z."/>
        </authorList>
    </citation>
    <scope>NUCLEOTIDE SEQUENCE</scope>
</reference>
<evidence type="ECO:0000256" key="1">
    <source>
        <dbReference type="SAM" id="SignalP"/>
    </source>
</evidence>